<comment type="caution">
    <text evidence="1">The sequence shown here is derived from an EMBL/GenBank/DDBJ whole genome shotgun (WGS) entry which is preliminary data.</text>
</comment>
<proteinExistence type="predicted"/>
<gene>
    <name evidence="1" type="ORF">HH308_18980</name>
</gene>
<dbReference type="Proteomes" id="UP000550729">
    <property type="component" value="Unassembled WGS sequence"/>
</dbReference>
<accession>A0A848L3Y1</accession>
<sequence>MTENFAAKRAARRYAREHHLSYRQALAALGAERAVAARFVHHAERILIEAVEGCGITHWCTVESWDGSSSTTITDLGGEQFTLSLDDVASAAATHFGAGATPSPLDIDSYLADEIVQTLLFGGIIYRPQVRRRRVA</sequence>
<dbReference type="AlphaFoldDB" id="A0A848L3Y1"/>
<keyword evidence="2" id="KW-1185">Reference proteome</keyword>
<name>A0A848L3Y1_9ACTN</name>
<reference evidence="1 2" key="1">
    <citation type="submission" date="2020-04" db="EMBL/GenBank/DDBJ databases">
        <title>Gordonia sp. nov. TBRC 11910.</title>
        <authorList>
            <person name="Suriyachadkun C."/>
        </authorList>
    </citation>
    <scope>NUCLEOTIDE SEQUENCE [LARGE SCALE GENOMIC DNA]</scope>
    <source>
        <strain evidence="1 2">TBRC 11910</strain>
    </source>
</reference>
<organism evidence="1 2">
    <name type="scientific">Gordonia asplenii</name>
    <dbReference type="NCBI Taxonomy" id="2725283"/>
    <lineage>
        <taxon>Bacteria</taxon>
        <taxon>Bacillati</taxon>
        <taxon>Actinomycetota</taxon>
        <taxon>Actinomycetes</taxon>
        <taxon>Mycobacteriales</taxon>
        <taxon>Gordoniaceae</taxon>
        <taxon>Gordonia</taxon>
    </lineage>
</organism>
<evidence type="ECO:0000313" key="1">
    <source>
        <dbReference type="EMBL" id="NMO03301.1"/>
    </source>
</evidence>
<evidence type="ECO:0000313" key="2">
    <source>
        <dbReference type="Proteomes" id="UP000550729"/>
    </source>
</evidence>
<protein>
    <submittedName>
        <fullName evidence="1">Uncharacterized protein</fullName>
    </submittedName>
</protein>
<dbReference type="EMBL" id="JABBNB010000021">
    <property type="protein sequence ID" value="NMO03301.1"/>
    <property type="molecule type" value="Genomic_DNA"/>
</dbReference>